<dbReference type="Gene3D" id="2.20.28.30">
    <property type="entry name" value="RNA polymerase ii, chain L"/>
    <property type="match status" value="2"/>
</dbReference>
<sequence length="356" mass="39683">MSIENYKCPSCGAPISFDPKTGGFKCGYCFSSYTEEELTKYMEGLKEKKEGYEENSSSETGESSGDGKIKQYHCNNCGAEVVVGDTSSTAFCYYCHSPVVLSDRLKGDFKPDKIIPFKIDKKEALKHFASWVKGKSYVPADFTSTGTQEKMTGIYLPHWQADVTADVDYHATGLKISTTRSGNTEYTKTDKYKIDRTGKIELDKFQELAFTKIDKTLINAISPYDLENQKDFSQGYLAGFSSEQYDIKKEDIEPIIKGRAEDYTKGLIQDSTDYGGSIEDEQDNTSYTVKNYNYVLLPSWILTYLYKGKTYVFAVNGETGKATGELPVNKSKLALVSGIISGILAALLLLGGRFIW</sequence>
<accession>A0ABY5HU09</accession>
<dbReference type="Proteomes" id="UP001059401">
    <property type="component" value="Chromosome"/>
</dbReference>
<gene>
    <name evidence="2" type="ORF">E4N76_02940</name>
</gene>
<evidence type="ECO:0008006" key="4">
    <source>
        <dbReference type="Google" id="ProtNLM"/>
    </source>
</evidence>
<proteinExistence type="predicted"/>
<keyword evidence="1" id="KW-0812">Transmembrane</keyword>
<evidence type="ECO:0000256" key="1">
    <source>
        <dbReference type="SAM" id="Phobius"/>
    </source>
</evidence>
<keyword evidence="1" id="KW-0472">Membrane</keyword>
<keyword evidence="1" id="KW-1133">Transmembrane helix</keyword>
<feature type="transmembrane region" description="Helical" evidence="1">
    <location>
        <begin position="333"/>
        <end position="355"/>
    </location>
</feature>
<dbReference type="PANTHER" id="PTHR37826">
    <property type="entry name" value="FLOTILLIN BAND_7_5 DOMAIN PROTEIN"/>
    <property type="match status" value="1"/>
</dbReference>
<keyword evidence="3" id="KW-1185">Reference proteome</keyword>
<protein>
    <recommendedName>
        <fullName evidence="4">Replication restart DNA helicase PriA</fullName>
    </recommendedName>
</protein>
<dbReference type="EMBL" id="CP038802">
    <property type="protein sequence ID" value="UTY28049.1"/>
    <property type="molecule type" value="Genomic_DNA"/>
</dbReference>
<name>A0ABY5HU09_9SPIR</name>
<organism evidence="2 3">
    <name type="scientific">Treponema putidum</name>
    <dbReference type="NCBI Taxonomy" id="221027"/>
    <lineage>
        <taxon>Bacteria</taxon>
        <taxon>Pseudomonadati</taxon>
        <taxon>Spirochaetota</taxon>
        <taxon>Spirochaetia</taxon>
        <taxon>Spirochaetales</taxon>
        <taxon>Treponemataceae</taxon>
        <taxon>Treponema</taxon>
    </lineage>
</organism>
<dbReference type="RefSeq" id="WP_255806015.1">
    <property type="nucleotide sequence ID" value="NZ_CP038802.1"/>
</dbReference>
<evidence type="ECO:0000313" key="3">
    <source>
        <dbReference type="Proteomes" id="UP001059401"/>
    </source>
</evidence>
<reference evidence="2" key="1">
    <citation type="submission" date="2019-04" db="EMBL/GenBank/DDBJ databases">
        <title>Whole genome sequencing of oral phylogroup 2 treponemes.</title>
        <authorList>
            <person name="Chan Y."/>
            <person name="Zeng H.H."/>
            <person name="Yu X.L."/>
            <person name="Leung W.K."/>
            <person name="Watt R.M."/>
        </authorList>
    </citation>
    <scope>NUCLEOTIDE SEQUENCE</scope>
    <source>
        <strain evidence="2">OMZ 847</strain>
    </source>
</reference>
<dbReference type="PANTHER" id="PTHR37826:SF3">
    <property type="entry name" value="J DOMAIN-CONTAINING PROTEIN"/>
    <property type="match status" value="1"/>
</dbReference>
<evidence type="ECO:0000313" key="2">
    <source>
        <dbReference type="EMBL" id="UTY28049.1"/>
    </source>
</evidence>